<sequence length="517" mass="58640">MDREKRSFTPTTRRLDRGEQPSPVWTPSEVDDEGRRLGSGPSSLKTSLQWSSHSKGTSEEEEEEGSSEDGSVSSEGNDEDEEDVDEDGALSGPAECRDVSLSLWKLEASQEDQEGSGADTTCGGKLWKDEELKRWSGGVWPVERPLPLPMWARKQFSAVTFSSVEEYEELASCMELQVQHLLKAHNYNTVGNFLKLYESFTTSDWNEQDLEGFFRKYKPPITPEHHTCVGLGLELMKMLSETFPHVKENLFLASCEETIEESERYVGLGGEPCQWTAEKEHVLVALKLNINGRRGMMLLDPGYHIARVITVMQDMQYPHTGLFTQMDEPHCKKEYCYTACCDGAYIIWKVRETRPIKACVDRAQGNETKKKVSEHLSLVYVGKPFLNPVSVTERRNLVYDFKSLLHRDAKGHLEAGLYFTLNQRNFQTAWFTIFHQQGGVKHLRKIPFSLFDSAQTQKKEGSRDDLEFVRDVGEDLGLSSEDFFTLLSQLATVMKDASFVEQVLSINNVINDIAANN</sequence>
<accession>A0A8K0K4U3</accession>
<dbReference type="Proteomes" id="UP000792457">
    <property type="component" value="Unassembled WGS sequence"/>
</dbReference>
<dbReference type="EMBL" id="KZ308370">
    <property type="protein sequence ID" value="KAG8228377.1"/>
    <property type="molecule type" value="Genomic_DNA"/>
</dbReference>
<feature type="compositionally biased region" description="Acidic residues" evidence="1">
    <location>
        <begin position="76"/>
        <end position="88"/>
    </location>
</feature>
<evidence type="ECO:0000313" key="2">
    <source>
        <dbReference type="EMBL" id="KAG8228377.1"/>
    </source>
</evidence>
<name>A0A8K0K4U3_LADFU</name>
<keyword evidence="3" id="KW-1185">Reference proteome</keyword>
<evidence type="ECO:0000256" key="1">
    <source>
        <dbReference type="SAM" id="MobiDB-lite"/>
    </source>
</evidence>
<feature type="region of interest" description="Disordered" evidence="1">
    <location>
        <begin position="1"/>
        <end position="94"/>
    </location>
</feature>
<reference evidence="2" key="2">
    <citation type="submission" date="2017-10" db="EMBL/GenBank/DDBJ databases">
        <title>Ladona fulva Genome sequencing and assembly.</title>
        <authorList>
            <person name="Murali S."/>
            <person name="Richards S."/>
            <person name="Bandaranaike D."/>
            <person name="Bellair M."/>
            <person name="Blankenburg K."/>
            <person name="Chao H."/>
            <person name="Dinh H."/>
            <person name="Doddapaneni H."/>
            <person name="Dugan-Rocha S."/>
            <person name="Elkadiri S."/>
            <person name="Gnanaolivu R."/>
            <person name="Hernandez B."/>
            <person name="Skinner E."/>
            <person name="Javaid M."/>
            <person name="Lee S."/>
            <person name="Li M."/>
            <person name="Ming W."/>
            <person name="Munidasa M."/>
            <person name="Muniz J."/>
            <person name="Nguyen L."/>
            <person name="Hughes D."/>
            <person name="Osuji N."/>
            <person name="Pu L.-L."/>
            <person name="Puazo M."/>
            <person name="Qu C."/>
            <person name="Quiroz J."/>
            <person name="Raj R."/>
            <person name="Weissenberger G."/>
            <person name="Xin Y."/>
            <person name="Zou X."/>
            <person name="Han Y."/>
            <person name="Worley K."/>
            <person name="Muzny D."/>
            <person name="Gibbs R."/>
        </authorList>
    </citation>
    <scope>NUCLEOTIDE SEQUENCE</scope>
    <source>
        <strain evidence="2">Sampled in the wild</strain>
    </source>
</reference>
<reference evidence="2" key="1">
    <citation type="submission" date="2013-04" db="EMBL/GenBank/DDBJ databases">
        <authorList>
            <person name="Qu J."/>
            <person name="Murali S.C."/>
            <person name="Bandaranaike D."/>
            <person name="Bellair M."/>
            <person name="Blankenburg K."/>
            <person name="Chao H."/>
            <person name="Dinh H."/>
            <person name="Doddapaneni H."/>
            <person name="Downs B."/>
            <person name="Dugan-Rocha S."/>
            <person name="Elkadiri S."/>
            <person name="Gnanaolivu R.D."/>
            <person name="Hernandez B."/>
            <person name="Javaid M."/>
            <person name="Jayaseelan J.C."/>
            <person name="Lee S."/>
            <person name="Li M."/>
            <person name="Ming W."/>
            <person name="Munidasa M."/>
            <person name="Muniz J."/>
            <person name="Nguyen L."/>
            <person name="Ongeri F."/>
            <person name="Osuji N."/>
            <person name="Pu L.-L."/>
            <person name="Puazo M."/>
            <person name="Qu C."/>
            <person name="Quiroz J."/>
            <person name="Raj R."/>
            <person name="Weissenberger G."/>
            <person name="Xin Y."/>
            <person name="Zou X."/>
            <person name="Han Y."/>
            <person name="Richards S."/>
            <person name="Worley K."/>
            <person name="Muzny D."/>
            <person name="Gibbs R."/>
        </authorList>
    </citation>
    <scope>NUCLEOTIDE SEQUENCE</scope>
    <source>
        <strain evidence="2">Sampled in the wild</strain>
    </source>
</reference>
<protein>
    <submittedName>
        <fullName evidence="2">Uncharacterized protein</fullName>
    </submittedName>
</protein>
<evidence type="ECO:0000313" key="3">
    <source>
        <dbReference type="Proteomes" id="UP000792457"/>
    </source>
</evidence>
<feature type="compositionally biased region" description="Basic and acidic residues" evidence="1">
    <location>
        <begin position="1"/>
        <end position="19"/>
    </location>
</feature>
<dbReference type="AlphaFoldDB" id="A0A8K0K4U3"/>
<proteinExistence type="predicted"/>
<feature type="compositionally biased region" description="Polar residues" evidence="1">
    <location>
        <begin position="40"/>
        <end position="55"/>
    </location>
</feature>
<organism evidence="2 3">
    <name type="scientific">Ladona fulva</name>
    <name type="common">Scarce chaser dragonfly</name>
    <name type="synonym">Libellula fulva</name>
    <dbReference type="NCBI Taxonomy" id="123851"/>
    <lineage>
        <taxon>Eukaryota</taxon>
        <taxon>Metazoa</taxon>
        <taxon>Ecdysozoa</taxon>
        <taxon>Arthropoda</taxon>
        <taxon>Hexapoda</taxon>
        <taxon>Insecta</taxon>
        <taxon>Pterygota</taxon>
        <taxon>Palaeoptera</taxon>
        <taxon>Odonata</taxon>
        <taxon>Epiprocta</taxon>
        <taxon>Anisoptera</taxon>
        <taxon>Libelluloidea</taxon>
        <taxon>Libellulidae</taxon>
        <taxon>Ladona</taxon>
    </lineage>
</organism>
<gene>
    <name evidence="2" type="ORF">J437_LFUL008226</name>
</gene>
<comment type="caution">
    <text evidence="2">The sequence shown here is derived from an EMBL/GenBank/DDBJ whole genome shotgun (WGS) entry which is preliminary data.</text>
</comment>
<dbReference type="OrthoDB" id="7458733at2759"/>